<reference evidence="2" key="1">
    <citation type="journal article" date="2017" name="Nat. Commun.">
        <title>The asparagus genome sheds light on the origin and evolution of a young Y chromosome.</title>
        <authorList>
            <person name="Harkess A."/>
            <person name="Zhou J."/>
            <person name="Xu C."/>
            <person name="Bowers J.E."/>
            <person name="Van der Hulst R."/>
            <person name="Ayyampalayam S."/>
            <person name="Mercati F."/>
            <person name="Riccardi P."/>
            <person name="McKain M.R."/>
            <person name="Kakrana A."/>
            <person name="Tang H."/>
            <person name="Ray J."/>
            <person name="Groenendijk J."/>
            <person name="Arikit S."/>
            <person name="Mathioni S.M."/>
            <person name="Nakano M."/>
            <person name="Shan H."/>
            <person name="Telgmann-Rauber A."/>
            <person name="Kanno A."/>
            <person name="Yue Z."/>
            <person name="Chen H."/>
            <person name="Li W."/>
            <person name="Chen Y."/>
            <person name="Xu X."/>
            <person name="Zhang Y."/>
            <person name="Luo S."/>
            <person name="Chen H."/>
            <person name="Gao J."/>
            <person name="Mao Z."/>
            <person name="Pires J.C."/>
            <person name="Luo M."/>
            <person name="Kudrna D."/>
            <person name="Wing R.A."/>
            <person name="Meyers B.C."/>
            <person name="Yi K."/>
            <person name="Kong H."/>
            <person name="Lavrijsen P."/>
            <person name="Sunseri F."/>
            <person name="Falavigna A."/>
            <person name="Ye Y."/>
            <person name="Leebens-Mack J.H."/>
            <person name="Chen G."/>
        </authorList>
    </citation>
    <scope>NUCLEOTIDE SEQUENCE [LARGE SCALE GENOMIC DNA]</scope>
    <source>
        <strain evidence="2">cv. DH0086</strain>
    </source>
</reference>
<keyword evidence="2" id="KW-1185">Reference proteome</keyword>
<proteinExistence type="predicted"/>
<dbReference type="AlphaFoldDB" id="A0A5P1FJ50"/>
<evidence type="ECO:0000313" key="1">
    <source>
        <dbReference type="EMBL" id="ONK76939.1"/>
    </source>
</evidence>
<dbReference type="Gramene" id="ONK76939">
    <property type="protein sequence ID" value="ONK76939"/>
    <property type="gene ID" value="A4U43_C02F1450"/>
</dbReference>
<gene>
    <name evidence="1" type="ORF">A4U43_C02F1450</name>
</gene>
<sequence length="132" mass="15097">MLKDNSVEQFLEKLLMDGIEENVVNMERSEEDFSKNEDLVVNIPLFSEVREESAVEEEANISEKCDEDFSKNEELVVHIPMFSEVREEPIVEEDSNISDESKGKAIIINEDFTSDKGEITNVYEGGKDGFRL</sequence>
<organism evidence="1 2">
    <name type="scientific">Asparagus officinalis</name>
    <name type="common">Garden asparagus</name>
    <dbReference type="NCBI Taxonomy" id="4686"/>
    <lineage>
        <taxon>Eukaryota</taxon>
        <taxon>Viridiplantae</taxon>
        <taxon>Streptophyta</taxon>
        <taxon>Embryophyta</taxon>
        <taxon>Tracheophyta</taxon>
        <taxon>Spermatophyta</taxon>
        <taxon>Magnoliopsida</taxon>
        <taxon>Liliopsida</taxon>
        <taxon>Asparagales</taxon>
        <taxon>Asparagaceae</taxon>
        <taxon>Asparagoideae</taxon>
        <taxon>Asparagus</taxon>
    </lineage>
</organism>
<name>A0A5P1FJ50_ASPOF</name>
<protein>
    <submittedName>
        <fullName evidence="1">Uncharacterized protein</fullName>
    </submittedName>
</protein>
<evidence type="ECO:0000313" key="2">
    <source>
        <dbReference type="Proteomes" id="UP000243459"/>
    </source>
</evidence>
<dbReference type="EMBL" id="CM007382">
    <property type="protein sequence ID" value="ONK76939.1"/>
    <property type="molecule type" value="Genomic_DNA"/>
</dbReference>
<accession>A0A5P1FJ50</accession>
<dbReference type="Proteomes" id="UP000243459">
    <property type="component" value="Chromosome 2"/>
</dbReference>